<organism evidence="1">
    <name type="scientific">marine metagenome</name>
    <dbReference type="NCBI Taxonomy" id="408172"/>
    <lineage>
        <taxon>unclassified sequences</taxon>
        <taxon>metagenomes</taxon>
        <taxon>ecological metagenomes</taxon>
    </lineage>
</organism>
<protein>
    <submittedName>
        <fullName evidence="1">Uncharacterized protein</fullName>
    </submittedName>
</protein>
<gene>
    <name evidence="1" type="ORF">METZ01_LOCUS436329</name>
</gene>
<feature type="non-terminal residue" evidence="1">
    <location>
        <position position="1"/>
    </location>
</feature>
<name>A0A382YKY2_9ZZZZ</name>
<reference evidence="1" key="1">
    <citation type="submission" date="2018-05" db="EMBL/GenBank/DDBJ databases">
        <authorList>
            <person name="Lanie J.A."/>
            <person name="Ng W.-L."/>
            <person name="Kazmierczak K.M."/>
            <person name="Andrzejewski T.M."/>
            <person name="Davidsen T.M."/>
            <person name="Wayne K.J."/>
            <person name="Tettelin H."/>
            <person name="Glass J.I."/>
            <person name="Rusch D."/>
            <person name="Podicherti R."/>
            <person name="Tsui H.-C.T."/>
            <person name="Winkler M.E."/>
        </authorList>
    </citation>
    <scope>NUCLEOTIDE SEQUENCE</scope>
</reference>
<dbReference type="Pfam" id="PF24175">
    <property type="entry name" value="SU10_adaptor"/>
    <property type="match status" value="1"/>
</dbReference>
<accession>A0A382YKY2</accession>
<sequence length="134" mass="14944">IDLLTDPVTPMTFKNLQNLDVHRAGNATGKPIYYSIVQNNIEFAPVPDGDDYTIEIVYYQKVPALATVSTSWLLDAHPDAYLYGTLQHSAPYLQSDERIGVWAGKYNQIIEQIITSDEKAKFSGSTPSISFTPF</sequence>
<dbReference type="InterPro" id="IPR056209">
    <property type="entry name" value="SU10_adaptor"/>
</dbReference>
<evidence type="ECO:0000313" key="1">
    <source>
        <dbReference type="EMBL" id="SVD83475.1"/>
    </source>
</evidence>
<dbReference type="AlphaFoldDB" id="A0A382YKY2"/>
<proteinExistence type="predicted"/>
<dbReference type="EMBL" id="UINC01176378">
    <property type="protein sequence ID" value="SVD83475.1"/>
    <property type="molecule type" value="Genomic_DNA"/>
</dbReference>